<dbReference type="GO" id="GO:0004553">
    <property type="term" value="F:hydrolase activity, hydrolyzing O-glycosyl compounds"/>
    <property type="evidence" value="ECO:0007669"/>
    <property type="project" value="InterPro"/>
</dbReference>
<dbReference type="SUPFAM" id="SSF51445">
    <property type="entry name" value="(Trans)glycosidases"/>
    <property type="match status" value="1"/>
</dbReference>
<dbReference type="InterPro" id="IPR017853">
    <property type="entry name" value="GH"/>
</dbReference>
<dbReference type="InterPro" id="IPR036962">
    <property type="entry name" value="Glyco_hydro_3_N_sf"/>
</dbReference>
<dbReference type="Pfam" id="PF00933">
    <property type="entry name" value="Glyco_hydro_3"/>
    <property type="match status" value="1"/>
</dbReference>
<comment type="similarity">
    <text evidence="1">Belongs to the glycosyl hydrolase 3 family.</text>
</comment>
<evidence type="ECO:0000256" key="2">
    <source>
        <dbReference type="ARBA" id="ARBA00022801"/>
    </source>
</evidence>
<evidence type="ECO:0000313" key="6">
    <source>
        <dbReference type="EMBL" id="BCJ36404.1"/>
    </source>
</evidence>
<name>A0A7R7DRD5_9ACTN</name>
<proteinExistence type="inferred from homology"/>
<feature type="region of interest" description="Disordered" evidence="4">
    <location>
        <begin position="1"/>
        <end position="30"/>
    </location>
</feature>
<dbReference type="GO" id="GO:0005975">
    <property type="term" value="P:carbohydrate metabolic process"/>
    <property type="evidence" value="ECO:0007669"/>
    <property type="project" value="InterPro"/>
</dbReference>
<keyword evidence="7" id="KW-1185">Reference proteome</keyword>
<reference evidence="6 7" key="1">
    <citation type="submission" date="2020-08" db="EMBL/GenBank/DDBJ databases">
        <title>Whole genome shotgun sequence of Actinocatenispora thailandica NBRC 105041.</title>
        <authorList>
            <person name="Komaki H."/>
            <person name="Tamura T."/>
        </authorList>
    </citation>
    <scope>NUCLEOTIDE SEQUENCE [LARGE SCALE GENOMIC DNA]</scope>
    <source>
        <strain evidence="6 7">NBRC 105041</strain>
    </source>
</reference>
<evidence type="ECO:0000313" key="7">
    <source>
        <dbReference type="Proteomes" id="UP000611640"/>
    </source>
</evidence>
<dbReference type="Gene3D" id="3.20.20.300">
    <property type="entry name" value="Glycoside hydrolase, family 3, N-terminal domain"/>
    <property type="match status" value="1"/>
</dbReference>
<sequence>MAIGGGSGDTAPDQGALPGSDRRGSSGIGSRAVSRRGALAGGAALVAGAGLLGATRASAADQAGASRSGPHHLSPRQQAGQRVIWSYPGLTPPQALFDAIRAGLVGGVIFFGENIDRNDRSQIQGVTSALAQAQADSGIRYPMLIMTDQEGGIVQRLPGAPGISEKQIGASADPVATATSAGTGAAQNLLDAGINCNLAPVLDVYREAGNFDDRFGRSYSMDPAVCGACGAASVVAQQRLGVVTTAKHFPGLGAATRDENTDLGPVTLDVSRSDLRGIDELPFRYAIGARVDMVMTSWATYPALDPQLPAGLSARIVQGELRHRLKFRGVTITDAIEAGALDEFGGTGERAVRAAAAGMDIVLCSARDVSQGQDAVDALHAAIADRRLDRGHADQALRRVIGLRRRLH</sequence>
<dbReference type="InterPro" id="IPR001764">
    <property type="entry name" value="Glyco_hydro_3_N"/>
</dbReference>
<feature type="domain" description="Glycoside hydrolase family 3 N-terminal" evidence="5">
    <location>
        <begin position="97"/>
        <end position="401"/>
    </location>
</feature>
<protein>
    <recommendedName>
        <fullName evidence="5">Glycoside hydrolase family 3 N-terminal domain-containing protein</fullName>
    </recommendedName>
</protein>
<dbReference type="InterPro" id="IPR050226">
    <property type="entry name" value="NagZ_Beta-hexosaminidase"/>
</dbReference>
<gene>
    <name evidence="6" type="ORF">Athai_39070</name>
</gene>
<dbReference type="RefSeq" id="WP_203962782.1">
    <property type="nucleotide sequence ID" value="NZ_AP023355.1"/>
</dbReference>
<evidence type="ECO:0000259" key="5">
    <source>
        <dbReference type="Pfam" id="PF00933"/>
    </source>
</evidence>
<dbReference type="PANTHER" id="PTHR30480:SF14">
    <property type="entry name" value="HYDROLASE, PUTATIVE (AFU_ORTHOLOGUE AFUA_4G13770)-RELATED"/>
    <property type="match status" value="1"/>
</dbReference>
<keyword evidence="3" id="KW-0326">Glycosidase</keyword>
<dbReference type="GO" id="GO:0009254">
    <property type="term" value="P:peptidoglycan turnover"/>
    <property type="evidence" value="ECO:0007669"/>
    <property type="project" value="TreeGrafter"/>
</dbReference>
<dbReference type="PANTHER" id="PTHR30480">
    <property type="entry name" value="BETA-HEXOSAMINIDASE-RELATED"/>
    <property type="match status" value="1"/>
</dbReference>
<dbReference type="KEGG" id="atl:Athai_39070"/>
<dbReference type="InterPro" id="IPR006311">
    <property type="entry name" value="TAT_signal"/>
</dbReference>
<organism evidence="6 7">
    <name type="scientific">Actinocatenispora thailandica</name>
    <dbReference type="NCBI Taxonomy" id="227318"/>
    <lineage>
        <taxon>Bacteria</taxon>
        <taxon>Bacillati</taxon>
        <taxon>Actinomycetota</taxon>
        <taxon>Actinomycetes</taxon>
        <taxon>Micromonosporales</taxon>
        <taxon>Micromonosporaceae</taxon>
        <taxon>Actinocatenispora</taxon>
    </lineage>
</organism>
<keyword evidence="2" id="KW-0378">Hydrolase</keyword>
<dbReference type="EMBL" id="AP023355">
    <property type="protein sequence ID" value="BCJ36404.1"/>
    <property type="molecule type" value="Genomic_DNA"/>
</dbReference>
<dbReference type="Proteomes" id="UP000611640">
    <property type="component" value="Chromosome"/>
</dbReference>
<accession>A0A7R7DRD5</accession>
<dbReference type="AlphaFoldDB" id="A0A7R7DRD5"/>
<evidence type="ECO:0000256" key="4">
    <source>
        <dbReference type="SAM" id="MobiDB-lite"/>
    </source>
</evidence>
<evidence type="ECO:0000256" key="1">
    <source>
        <dbReference type="ARBA" id="ARBA00005336"/>
    </source>
</evidence>
<dbReference type="PROSITE" id="PS51318">
    <property type="entry name" value="TAT"/>
    <property type="match status" value="1"/>
</dbReference>
<evidence type="ECO:0000256" key="3">
    <source>
        <dbReference type="ARBA" id="ARBA00023295"/>
    </source>
</evidence>